<keyword evidence="8" id="KW-0418">Kinase</keyword>
<keyword evidence="5" id="KW-0597">Phosphoprotein</keyword>
<dbReference type="Pfam" id="PF00069">
    <property type="entry name" value="Pkinase"/>
    <property type="match status" value="1"/>
</dbReference>
<dbReference type="GO" id="GO:0005524">
    <property type="term" value="F:ATP binding"/>
    <property type="evidence" value="ECO:0007669"/>
    <property type="project" value="UniProtKB-UniRule"/>
</dbReference>
<dbReference type="STRING" id="764103.G7DVR3"/>
<dbReference type="InterPro" id="IPR000719">
    <property type="entry name" value="Prot_kinase_dom"/>
</dbReference>
<evidence type="ECO:0000256" key="11">
    <source>
        <dbReference type="SAM" id="MobiDB-lite"/>
    </source>
</evidence>
<dbReference type="GO" id="GO:0005737">
    <property type="term" value="C:cytoplasm"/>
    <property type="evidence" value="ECO:0007669"/>
    <property type="project" value="UniProtKB-SubCell"/>
</dbReference>
<comment type="caution">
    <text evidence="13">The sequence shown here is derived from an EMBL/GenBank/DDBJ whole genome shotgun (WGS) entry which is preliminary data.</text>
</comment>
<feature type="compositionally biased region" description="Low complexity" evidence="11">
    <location>
        <begin position="216"/>
        <end position="230"/>
    </location>
</feature>
<dbReference type="InterPro" id="IPR011009">
    <property type="entry name" value="Kinase-like_dom_sf"/>
</dbReference>
<dbReference type="eggNOG" id="KOG0667">
    <property type="taxonomic scope" value="Eukaryota"/>
</dbReference>
<evidence type="ECO:0000256" key="5">
    <source>
        <dbReference type="ARBA" id="ARBA00022553"/>
    </source>
</evidence>
<evidence type="ECO:0000256" key="8">
    <source>
        <dbReference type="ARBA" id="ARBA00022777"/>
    </source>
</evidence>
<feature type="domain" description="Protein kinase" evidence="12">
    <location>
        <begin position="347"/>
        <end position="678"/>
    </location>
</feature>
<keyword evidence="14" id="KW-1185">Reference proteome</keyword>
<evidence type="ECO:0000313" key="14">
    <source>
        <dbReference type="Proteomes" id="UP000009131"/>
    </source>
</evidence>
<dbReference type="Proteomes" id="UP000009131">
    <property type="component" value="Unassembled WGS sequence"/>
</dbReference>
<feature type="binding site" evidence="10">
    <location>
        <position position="376"/>
    </location>
    <ligand>
        <name>ATP</name>
        <dbReference type="ChEBI" id="CHEBI:30616"/>
    </ligand>
</feature>
<dbReference type="PROSITE" id="PS50011">
    <property type="entry name" value="PROTEIN_KINASE_DOM"/>
    <property type="match status" value="1"/>
</dbReference>
<evidence type="ECO:0000256" key="3">
    <source>
        <dbReference type="ARBA" id="ARBA00022490"/>
    </source>
</evidence>
<feature type="region of interest" description="Disordered" evidence="11">
    <location>
        <begin position="149"/>
        <end position="252"/>
    </location>
</feature>
<dbReference type="SMART" id="SM00220">
    <property type="entry name" value="S_TKc"/>
    <property type="match status" value="1"/>
</dbReference>
<proteinExistence type="inferred from homology"/>
<evidence type="ECO:0000313" key="13">
    <source>
        <dbReference type="EMBL" id="GAA94673.1"/>
    </source>
</evidence>
<dbReference type="SUPFAM" id="SSF56112">
    <property type="entry name" value="Protein kinase-like (PK-like)"/>
    <property type="match status" value="1"/>
</dbReference>
<feature type="compositionally biased region" description="Polar residues" evidence="11">
    <location>
        <begin position="119"/>
        <end position="128"/>
    </location>
</feature>
<protein>
    <recommendedName>
        <fullName evidence="12">Protein kinase domain-containing protein</fullName>
    </recommendedName>
</protein>
<dbReference type="FunCoup" id="G7DVR3">
    <property type="interactions" value="107"/>
</dbReference>
<name>G7DVR3_MIXOS</name>
<dbReference type="FunFam" id="3.30.200.20:FF:000087">
    <property type="entry name" value="Dual specificity tyrosine-phosphorylation-regulated kinase 1A"/>
    <property type="match status" value="1"/>
</dbReference>
<sequence length="1034" mass="115299">MSDQIPMYTSSRDRQHSATQSAMYGYPQQQPQSARSSIFGAVNFATGRSGYSQQGQGAYGRAEEGIGLDPHPPPLQYAQPHNALRERRLRGMSYSPTEYSQPPPPRQRYTGPTYESAAVYSNSATSDASARPFDPYAASQEHQYAPQAPYYDPAQASPRSLAPDQGAYRSANHSVTPESVSPTNAHANLQERQHADRPPPLSRGHTSPMPEPQQPYDPYRSYSNPSRSRPATGRHESEEEMAVDAPEQTFRRIRSLSDLRPVLESVPSGRRADPQGGVVSPLKALTQQLAQTYHLVNPAFRYELSYNPRRVLTKPSKPCGNDGHDNEDSDYILYVNDWLGTDEGNKYLILDVLGQGTFGQVVKCQNMKTHEIVAVKVVKNKPAYFNQSMMEVTILEMLNNAWDPQDRHHILRLKDTFIHARHLCLVFELLSSNLYELIKQNNFRGLSTSLVRVFTSQLLDALTVLNEARLIHCDLKPENILLETLQSPQIKVIDFGSACHERQTVYTYIQSRFYRSPEVLLGLPYSSPIDMWSLGCICVELFLGLPLFPGTSEYNQVTRIVEMLGLPPNHMLDVGKQSANFFDLSYDPYGNKAYRLKSLEQYSKEHNTQEQPSKKYFQATKLPDIIKTYPMTRKNAKQSDIDREMNNRISFIDFVQGLLNMNPIERWSPQQAKLHPFVKGEPLTEPFVPPMSLKTPSRRTSAVPQSAPSATMPLPTEIDRPYGGLPPGPRKPDTMAYVDAAAYGKHLAQQQAYTAASEAKAKRQSQISMNPYSVAEDTQGLQAASRPFGDYSMRPQQADMNVPVNPPPVHHYPARGRALTITDAVPPQIQKLGLGMGGFAGHSVTPVLNRDDQQEAWERRNVAAGQLGRRASLNRHHPGIDHLTEQAEMAWGLPSYRIPSSVDRANYMNAQASQPFSVMVDQQRALQAQAQAQQQRASGAIAAPPMVYHASTGSANRYEAFANQGGGYDSGFNPGEGMTSFIPLNAQSGHRASLSYSGNVPYQQQAMPPPPPPVSERELKQRQRNSQAEAPPWS</sequence>
<reference evidence="13 14" key="1">
    <citation type="journal article" date="2011" name="J. Gen. Appl. Microbiol.">
        <title>Draft genome sequencing of the enigmatic basidiomycete Mixia osmundae.</title>
        <authorList>
            <person name="Nishida H."/>
            <person name="Nagatsuka Y."/>
            <person name="Sugiyama J."/>
        </authorList>
    </citation>
    <scope>NUCLEOTIDE SEQUENCE [LARGE SCALE GENOMIC DNA]</scope>
    <source>
        <strain evidence="14">CBS 9802 / IAM 14324 / JCM 22182 / KY 12970</strain>
    </source>
</reference>
<evidence type="ECO:0000256" key="9">
    <source>
        <dbReference type="ARBA" id="ARBA00022840"/>
    </source>
</evidence>
<dbReference type="InterPro" id="IPR017441">
    <property type="entry name" value="Protein_kinase_ATP_BS"/>
</dbReference>
<dbReference type="InParanoid" id="G7DVR3"/>
<keyword evidence="6" id="KW-0808">Transferase</keyword>
<dbReference type="Gene3D" id="1.10.510.10">
    <property type="entry name" value="Transferase(Phosphotransferase) domain 1"/>
    <property type="match status" value="1"/>
</dbReference>
<evidence type="ECO:0000256" key="2">
    <source>
        <dbReference type="ARBA" id="ARBA00008867"/>
    </source>
</evidence>
<keyword evidence="3" id="KW-0963">Cytoplasm</keyword>
<dbReference type="InterPro" id="IPR008271">
    <property type="entry name" value="Ser/Thr_kinase_AS"/>
</dbReference>
<evidence type="ECO:0000256" key="7">
    <source>
        <dbReference type="ARBA" id="ARBA00022741"/>
    </source>
</evidence>
<evidence type="ECO:0000256" key="1">
    <source>
        <dbReference type="ARBA" id="ARBA00004496"/>
    </source>
</evidence>
<dbReference type="PANTHER" id="PTHR24058:SF17">
    <property type="entry name" value="HOMEODOMAIN INTERACTING PROTEIN KINASE, ISOFORM D"/>
    <property type="match status" value="1"/>
</dbReference>
<feature type="compositionally biased region" description="Low complexity" evidence="11">
    <location>
        <begin position="47"/>
        <end position="60"/>
    </location>
</feature>
<dbReference type="Gene3D" id="3.30.200.20">
    <property type="entry name" value="Phosphorylase Kinase, domain 1"/>
    <property type="match status" value="1"/>
</dbReference>
<feature type="compositionally biased region" description="Polar residues" evidence="11">
    <location>
        <begin position="1"/>
        <end position="10"/>
    </location>
</feature>
<dbReference type="EMBL" id="BABT02000046">
    <property type="protein sequence ID" value="GAA94673.1"/>
    <property type="molecule type" value="Genomic_DNA"/>
</dbReference>
<comment type="similarity">
    <text evidence="2">Belongs to the protein kinase superfamily. CMGC Ser/Thr protein kinase family. MNB/DYRK subfamily.</text>
</comment>
<dbReference type="InterPro" id="IPR050494">
    <property type="entry name" value="Ser_Thr_dual-spec_kinase"/>
</dbReference>
<keyword evidence="7 10" id="KW-0547">Nucleotide-binding</keyword>
<feature type="region of interest" description="Disordered" evidence="11">
    <location>
        <begin position="690"/>
        <end position="719"/>
    </location>
</feature>
<feature type="region of interest" description="Disordered" evidence="11">
    <location>
        <begin position="1"/>
        <end position="132"/>
    </location>
</feature>
<evidence type="ECO:0000259" key="12">
    <source>
        <dbReference type="PROSITE" id="PS50011"/>
    </source>
</evidence>
<keyword evidence="4" id="KW-0723">Serine/threonine-protein kinase</keyword>
<dbReference type="CDD" id="cd14212">
    <property type="entry name" value="PKc_YAK1"/>
    <property type="match status" value="1"/>
</dbReference>
<dbReference type="GO" id="GO:0004674">
    <property type="term" value="F:protein serine/threonine kinase activity"/>
    <property type="evidence" value="ECO:0007669"/>
    <property type="project" value="UniProtKB-KW"/>
</dbReference>
<feature type="compositionally biased region" description="Polar residues" evidence="11">
    <location>
        <begin position="171"/>
        <end position="187"/>
    </location>
</feature>
<dbReference type="PROSITE" id="PS00108">
    <property type="entry name" value="PROTEIN_KINASE_ST"/>
    <property type="match status" value="1"/>
</dbReference>
<feature type="compositionally biased region" description="Polar residues" evidence="11">
    <location>
        <begin position="694"/>
        <end position="709"/>
    </location>
</feature>
<dbReference type="HOGENOM" id="CLU_000288_88_0_1"/>
<feature type="compositionally biased region" description="Polar residues" evidence="11">
    <location>
        <begin position="992"/>
        <end position="1006"/>
    </location>
</feature>
<dbReference type="PANTHER" id="PTHR24058">
    <property type="entry name" value="DUAL SPECIFICITY PROTEIN KINASE"/>
    <property type="match status" value="1"/>
</dbReference>
<dbReference type="FunFam" id="1.10.510.10:FF:000380">
    <property type="entry name" value="Serine/threonine-protein kinase ppk15"/>
    <property type="match status" value="1"/>
</dbReference>
<dbReference type="PROSITE" id="PS00107">
    <property type="entry name" value="PROTEIN_KINASE_ATP"/>
    <property type="match status" value="1"/>
</dbReference>
<dbReference type="RefSeq" id="XP_014568211.1">
    <property type="nucleotide sequence ID" value="XM_014712725.1"/>
</dbReference>
<feature type="region of interest" description="Disordered" evidence="11">
    <location>
        <begin position="992"/>
        <end position="1034"/>
    </location>
</feature>
<evidence type="ECO:0000256" key="6">
    <source>
        <dbReference type="ARBA" id="ARBA00022679"/>
    </source>
</evidence>
<dbReference type="GO" id="GO:0005634">
    <property type="term" value="C:nucleus"/>
    <property type="evidence" value="ECO:0007669"/>
    <property type="project" value="TreeGrafter"/>
</dbReference>
<evidence type="ECO:0000256" key="4">
    <source>
        <dbReference type="ARBA" id="ARBA00022527"/>
    </source>
</evidence>
<dbReference type="OrthoDB" id="9332038at2759"/>
<gene>
    <name evidence="13" type="primary">Mo01326</name>
    <name evidence="13" type="ORF">E5Q_01326</name>
</gene>
<evidence type="ECO:0000256" key="10">
    <source>
        <dbReference type="PROSITE-ProRule" id="PRU10141"/>
    </source>
</evidence>
<dbReference type="AlphaFoldDB" id="G7DVR3"/>
<dbReference type="GO" id="GO:0004713">
    <property type="term" value="F:protein tyrosine kinase activity"/>
    <property type="evidence" value="ECO:0007669"/>
    <property type="project" value="TreeGrafter"/>
</dbReference>
<comment type="subcellular location">
    <subcellularLocation>
        <location evidence="1">Cytoplasm</location>
    </subcellularLocation>
</comment>
<organism evidence="13 14">
    <name type="scientific">Mixia osmundae (strain CBS 9802 / IAM 14324 / JCM 22182 / KY 12970)</name>
    <dbReference type="NCBI Taxonomy" id="764103"/>
    <lineage>
        <taxon>Eukaryota</taxon>
        <taxon>Fungi</taxon>
        <taxon>Dikarya</taxon>
        <taxon>Basidiomycota</taxon>
        <taxon>Pucciniomycotina</taxon>
        <taxon>Mixiomycetes</taxon>
        <taxon>Mixiales</taxon>
        <taxon>Mixiaceae</taxon>
        <taxon>Mixia</taxon>
    </lineage>
</organism>
<reference evidence="13 14" key="2">
    <citation type="journal article" date="2012" name="Open Biol.">
        <title>Characteristics of nucleosomes and linker DNA regions on the genome of the basidiomycete Mixia osmundae revealed by mono- and dinucleosome mapping.</title>
        <authorList>
            <person name="Nishida H."/>
            <person name="Kondo S."/>
            <person name="Matsumoto T."/>
            <person name="Suzuki Y."/>
            <person name="Yoshikawa H."/>
            <person name="Taylor T.D."/>
            <person name="Sugiyama J."/>
        </authorList>
    </citation>
    <scope>NUCLEOTIDE SEQUENCE [LARGE SCALE GENOMIC DNA]</scope>
    <source>
        <strain evidence="14">CBS 9802 / IAM 14324 / JCM 22182 / KY 12970</strain>
    </source>
</reference>
<accession>G7DVR3</accession>
<keyword evidence="9 10" id="KW-0067">ATP-binding</keyword>
<feature type="compositionally biased region" description="Polar residues" evidence="11">
    <location>
        <begin position="17"/>
        <end position="36"/>
    </location>
</feature>